<evidence type="ECO:0000256" key="1">
    <source>
        <dbReference type="SAM" id="Phobius"/>
    </source>
</evidence>
<protein>
    <recommendedName>
        <fullName evidence="4">EamA-like transporter family protein</fullName>
    </recommendedName>
</protein>
<dbReference type="EMBL" id="MCRJ01000021">
    <property type="protein sequence ID" value="ODN71430.1"/>
    <property type="molecule type" value="Genomic_DNA"/>
</dbReference>
<proteinExistence type="predicted"/>
<dbReference type="AlphaFoldDB" id="A0A1E3H543"/>
<feature type="transmembrane region" description="Helical" evidence="1">
    <location>
        <begin position="6"/>
        <end position="36"/>
    </location>
</feature>
<dbReference type="SUPFAM" id="SSF103481">
    <property type="entry name" value="Multidrug resistance efflux transporter EmrE"/>
    <property type="match status" value="1"/>
</dbReference>
<sequence length="55" mass="6048">MLWVILLGFFVFGDVPTLAVLAGSAIVIGAGVFVIWREHQLGIRREKARKANTPL</sequence>
<evidence type="ECO:0008006" key="4">
    <source>
        <dbReference type="Google" id="ProtNLM"/>
    </source>
</evidence>
<dbReference type="InterPro" id="IPR037185">
    <property type="entry name" value="EmrE-like"/>
</dbReference>
<gene>
    <name evidence="2" type="ORF">A6302_01207</name>
</gene>
<reference evidence="2 3" key="1">
    <citation type="submission" date="2016-07" db="EMBL/GenBank/DDBJ databases">
        <title>Draft Genome Sequence of Methylobrevis pamukkalensis PK2.</title>
        <authorList>
            <person name="Vasilenko O.V."/>
            <person name="Doronina N.V."/>
            <person name="Shmareva M.N."/>
            <person name="Tarlachkov S.V."/>
            <person name="Mustakhimov I."/>
            <person name="Trotsenko Y.A."/>
        </authorList>
    </citation>
    <scope>NUCLEOTIDE SEQUENCE [LARGE SCALE GENOMIC DNA]</scope>
    <source>
        <strain evidence="2 3">PK2</strain>
    </source>
</reference>
<organism evidence="2 3">
    <name type="scientific">Methylobrevis pamukkalensis</name>
    <dbReference type="NCBI Taxonomy" id="1439726"/>
    <lineage>
        <taxon>Bacteria</taxon>
        <taxon>Pseudomonadati</taxon>
        <taxon>Pseudomonadota</taxon>
        <taxon>Alphaproteobacteria</taxon>
        <taxon>Hyphomicrobiales</taxon>
        <taxon>Pleomorphomonadaceae</taxon>
        <taxon>Methylobrevis</taxon>
    </lineage>
</organism>
<keyword evidence="1" id="KW-0472">Membrane</keyword>
<comment type="caution">
    <text evidence="2">The sequence shown here is derived from an EMBL/GenBank/DDBJ whole genome shotgun (WGS) entry which is preliminary data.</text>
</comment>
<keyword evidence="1" id="KW-1133">Transmembrane helix</keyword>
<dbReference type="Proteomes" id="UP000094622">
    <property type="component" value="Unassembled WGS sequence"/>
</dbReference>
<evidence type="ECO:0000313" key="2">
    <source>
        <dbReference type="EMBL" id="ODN71430.1"/>
    </source>
</evidence>
<accession>A0A1E3H543</accession>
<keyword evidence="1" id="KW-0812">Transmembrane</keyword>
<keyword evidence="3" id="KW-1185">Reference proteome</keyword>
<name>A0A1E3H543_9HYPH</name>
<evidence type="ECO:0000313" key="3">
    <source>
        <dbReference type="Proteomes" id="UP000094622"/>
    </source>
</evidence>
<dbReference type="RefSeq" id="WP_342586221.1">
    <property type="nucleotide sequence ID" value="NZ_MCRJ01000021.1"/>
</dbReference>